<dbReference type="AlphaFoldDB" id="C2EPN1"/>
<dbReference type="InterPro" id="IPR012337">
    <property type="entry name" value="RNaseH-like_sf"/>
</dbReference>
<dbReference type="SUPFAM" id="SSF53098">
    <property type="entry name" value="Ribonuclease H-like"/>
    <property type="match status" value="1"/>
</dbReference>
<keyword evidence="2" id="KW-1185">Reference proteome</keyword>
<evidence type="ECO:0000313" key="1">
    <source>
        <dbReference type="EMBL" id="EEJ71503.1"/>
    </source>
</evidence>
<dbReference type="RefSeq" id="WP_007126122.1">
    <property type="nucleotide sequence ID" value="NZ_AZFO01000050.1"/>
</dbReference>
<reference evidence="1 2" key="1">
    <citation type="submission" date="2009-01" db="EMBL/GenBank/DDBJ databases">
        <authorList>
            <person name="Qin X."/>
            <person name="Bachman B."/>
            <person name="Battles P."/>
            <person name="Bell A."/>
            <person name="Bess C."/>
            <person name="Bickham C."/>
            <person name="Chaboub L."/>
            <person name="Chen D."/>
            <person name="Coyle M."/>
            <person name="Deiros D.R."/>
            <person name="Dinh H."/>
            <person name="Forbes L."/>
            <person name="Fowler G."/>
            <person name="Francisco L."/>
            <person name="Fu Q."/>
            <person name="Gubbala S."/>
            <person name="Hale W."/>
            <person name="Han Y."/>
            <person name="Hemphill L."/>
            <person name="Highlander S.K."/>
            <person name="Hirani K."/>
            <person name="Hogues M."/>
            <person name="Jackson L."/>
            <person name="Jakkamsetti A."/>
            <person name="Javaid M."/>
            <person name="Jiang H."/>
            <person name="Korchina V."/>
            <person name="Kovar C."/>
            <person name="Lara F."/>
            <person name="Lee S."/>
            <person name="Mata R."/>
            <person name="Mathew T."/>
            <person name="Moen C."/>
            <person name="Morales K."/>
            <person name="Munidasa M."/>
            <person name="Nazareth L."/>
            <person name="Ngo R."/>
            <person name="Nguyen L."/>
            <person name="Okwuonu G."/>
            <person name="Ongeri F."/>
            <person name="Patil S."/>
            <person name="Petrosino J."/>
            <person name="Pham C."/>
            <person name="Pham P."/>
            <person name="Pu L.-L."/>
            <person name="Puazo M."/>
            <person name="Raj R."/>
            <person name="Reid J."/>
            <person name="Rouhana J."/>
            <person name="Saada N."/>
            <person name="Shang Y."/>
            <person name="Simmons D."/>
            <person name="Thornton R."/>
            <person name="Warren J."/>
            <person name="Weissenberger G."/>
            <person name="Zhang J."/>
            <person name="Zhang L."/>
            <person name="Zhou C."/>
            <person name="Zhu D."/>
            <person name="Muzny D."/>
            <person name="Worley K."/>
            <person name="Gibbs R."/>
        </authorList>
    </citation>
    <scope>NUCLEOTIDE SEQUENCE [LARGE SCALE GENOMIC DNA]</scope>
    <source>
        <strain evidence="1 2">DSM 16047</strain>
    </source>
</reference>
<evidence type="ECO:0000313" key="2">
    <source>
        <dbReference type="Proteomes" id="UP000005583"/>
    </source>
</evidence>
<dbReference type="Gene3D" id="3.30.420.10">
    <property type="entry name" value="Ribonuclease H-like superfamily/Ribonuclease H"/>
    <property type="match status" value="1"/>
</dbReference>
<accession>C2EPN1</accession>
<proteinExistence type="predicted"/>
<dbReference type="EMBL" id="ACGU01000071">
    <property type="protein sequence ID" value="EEJ71503.1"/>
    <property type="molecule type" value="Genomic_DNA"/>
</dbReference>
<dbReference type="STRING" id="525365.HMPREF0548_1627"/>
<name>C2EPN1_9LACO</name>
<gene>
    <name evidence="1" type="ORF">HMPREF0548_1627</name>
</gene>
<dbReference type="Proteomes" id="UP000005583">
    <property type="component" value="Unassembled WGS sequence"/>
</dbReference>
<dbReference type="GO" id="GO:0003676">
    <property type="term" value="F:nucleic acid binding"/>
    <property type="evidence" value="ECO:0007669"/>
    <property type="project" value="InterPro"/>
</dbReference>
<dbReference type="HOGENOM" id="CLU_2316794_0_0_9"/>
<sequence length="99" mass="11428">MNKKLGNFMGNNLLEWPHNFSAVEIETTDLNPNKDQITEIAARKYRKNSLKEEFKWEIEEDSITNALTELETFIGSDPVVINRTFFLSIYGKCLSKQLG</sequence>
<comment type="caution">
    <text evidence="1">The sequence shown here is derived from an EMBL/GenBank/DDBJ whole genome shotgun (WGS) entry which is preliminary data.</text>
</comment>
<protein>
    <submittedName>
        <fullName evidence="1">Uncharacterized protein</fullName>
    </submittedName>
</protein>
<organism evidence="1 2">
    <name type="scientific">Lactobacillus ultunensis DSM 16047</name>
    <dbReference type="NCBI Taxonomy" id="525365"/>
    <lineage>
        <taxon>Bacteria</taxon>
        <taxon>Bacillati</taxon>
        <taxon>Bacillota</taxon>
        <taxon>Bacilli</taxon>
        <taxon>Lactobacillales</taxon>
        <taxon>Lactobacillaceae</taxon>
        <taxon>Lactobacillus</taxon>
    </lineage>
</organism>
<dbReference type="InterPro" id="IPR036397">
    <property type="entry name" value="RNaseH_sf"/>
</dbReference>